<feature type="transmembrane region" description="Helical" evidence="1">
    <location>
        <begin position="98"/>
        <end position="115"/>
    </location>
</feature>
<reference evidence="2 3" key="1">
    <citation type="submission" date="2020-08" db="EMBL/GenBank/DDBJ databases">
        <authorList>
            <person name="Ren C."/>
            <person name="Gu Y."/>
            <person name="Xu Y."/>
        </authorList>
    </citation>
    <scope>NUCLEOTIDE SEQUENCE [LARGE SCALE GENOMIC DNA]</scope>
    <source>
        <strain evidence="2 3">LBM18003</strain>
    </source>
</reference>
<sequence length="151" mass="16675">MTDTGYKCTGKPLHVSDIVAERHMDTSGGQVNFDLTYWKITQHDDAFWRCSCGPEGTEIKLDADLDIHFSIADAIDLQTSEVQLVAPPVDTNNQKKKSWLFAKITMAALVVYVLLRICTPFLVTANIVAVLCAVLAAITIKLHGGIHDEKF</sequence>
<keyword evidence="1" id="KW-0472">Membrane</keyword>
<protein>
    <submittedName>
        <fullName evidence="2">Uncharacterized protein</fullName>
    </submittedName>
</protein>
<keyword evidence="1" id="KW-1133">Transmembrane helix</keyword>
<accession>A0A7G9WJP5</accession>
<organism evidence="2 3">
    <name type="scientific">Caproicibacterium amylolyticum</name>
    <dbReference type="NCBI Taxonomy" id="2766537"/>
    <lineage>
        <taxon>Bacteria</taxon>
        <taxon>Bacillati</taxon>
        <taxon>Bacillota</taxon>
        <taxon>Clostridia</taxon>
        <taxon>Eubacteriales</taxon>
        <taxon>Oscillospiraceae</taxon>
        <taxon>Caproicibacterium</taxon>
    </lineage>
</organism>
<evidence type="ECO:0000256" key="1">
    <source>
        <dbReference type="SAM" id="Phobius"/>
    </source>
</evidence>
<evidence type="ECO:0000313" key="2">
    <source>
        <dbReference type="EMBL" id="QNO18907.1"/>
    </source>
</evidence>
<name>A0A7G9WJP5_9FIRM</name>
<feature type="transmembrane region" description="Helical" evidence="1">
    <location>
        <begin position="121"/>
        <end position="140"/>
    </location>
</feature>
<dbReference type="EMBL" id="CP060696">
    <property type="protein sequence ID" value="QNO18907.1"/>
    <property type="molecule type" value="Genomic_DNA"/>
</dbReference>
<keyword evidence="1" id="KW-0812">Transmembrane</keyword>
<evidence type="ECO:0000313" key="3">
    <source>
        <dbReference type="Proteomes" id="UP000516046"/>
    </source>
</evidence>
<dbReference type="AlphaFoldDB" id="A0A7G9WJP5"/>
<gene>
    <name evidence="2" type="ORF">H6X83_04570</name>
</gene>
<dbReference type="RefSeq" id="WP_212507976.1">
    <property type="nucleotide sequence ID" value="NZ_CP060696.1"/>
</dbReference>
<dbReference type="KEGG" id="caml:H6X83_04570"/>
<proteinExistence type="predicted"/>
<keyword evidence="3" id="KW-1185">Reference proteome</keyword>
<dbReference type="Proteomes" id="UP000516046">
    <property type="component" value="Chromosome"/>
</dbReference>